<dbReference type="SUPFAM" id="SSF111369">
    <property type="entry name" value="HlyD-like secretion proteins"/>
    <property type="match status" value="2"/>
</dbReference>
<dbReference type="AlphaFoldDB" id="A0A1F5XZR5"/>
<dbReference type="Proteomes" id="UP000178894">
    <property type="component" value="Unassembled WGS sequence"/>
</dbReference>
<gene>
    <name evidence="6" type="ORF">A3G54_00130</name>
</gene>
<organism evidence="6 7">
    <name type="scientific">Candidatus Giovannonibacteria bacterium RIFCSPLOWO2_12_FULL_44_15</name>
    <dbReference type="NCBI Taxonomy" id="1798364"/>
    <lineage>
        <taxon>Bacteria</taxon>
        <taxon>Candidatus Giovannoniibacteriota</taxon>
    </lineage>
</organism>
<evidence type="ECO:0000256" key="3">
    <source>
        <dbReference type="ARBA" id="ARBA00023054"/>
    </source>
</evidence>
<keyword evidence="5" id="KW-1133">Transmembrane helix</keyword>
<evidence type="ECO:0000256" key="4">
    <source>
        <dbReference type="SAM" id="Coils"/>
    </source>
</evidence>
<keyword evidence="5" id="KW-0812">Transmembrane</keyword>
<dbReference type="InterPro" id="IPR006143">
    <property type="entry name" value="RND_pump_MFP"/>
</dbReference>
<feature type="coiled-coil region" evidence="4">
    <location>
        <begin position="96"/>
        <end position="149"/>
    </location>
</feature>
<evidence type="ECO:0000256" key="1">
    <source>
        <dbReference type="ARBA" id="ARBA00004196"/>
    </source>
</evidence>
<evidence type="ECO:0000256" key="5">
    <source>
        <dbReference type="SAM" id="Phobius"/>
    </source>
</evidence>
<dbReference type="PANTHER" id="PTHR32347:SF14">
    <property type="entry name" value="EFFLUX SYSTEM COMPONENT YKNX-RELATED"/>
    <property type="match status" value="1"/>
</dbReference>
<name>A0A1F5XZR5_9BACT</name>
<dbReference type="Gene3D" id="2.40.420.20">
    <property type="match status" value="1"/>
</dbReference>
<keyword evidence="3 4" id="KW-0175">Coiled coil</keyword>
<protein>
    <submittedName>
        <fullName evidence="6">Uncharacterized protein</fullName>
    </submittedName>
</protein>
<dbReference type="STRING" id="1798364.A3G54_00130"/>
<dbReference type="Gene3D" id="2.40.50.100">
    <property type="match status" value="2"/>
</dbReference>
<dbReference type="GO" id="GO:0016020">
    <property type="term" value="C:membrane"/>
    <property type="evidence" value="ECO:0007669"/>
    <property type="project" value="InterPro"/>
</dbReference>
<dbReference type="Gene3D" id="2.40.30.170">
    <property type="match status" value="1"/>
</dbReference>
<dbReference type="PANTHER" id="PTHR32347">
    <property type="entry name" value="EFFLUX SYSTEM COMPONENT YKNX-RELATED"/>
    <property type="match status" value="1"/>
</dbReference>
<evidence type="ECO:0000313" key="7">
    <source>
        <dbReference type="Proteomes" id="UP000178894"/>
    </source>
</evidence>
<dbReference type="GO" id="GO:0030313">
    <property type="term" value="C:cell envelope"/>
    <property type="evidence" value="ECO:0007669"/>
    <property type="project" value="UniProtKB-SubCell"/>
</dbReference>
<comment type="similarity">
    <text evidence="2">Belongs to the membrane fusion protein (MFP) (TC 8.A.1) family.</text>
</comment>
<keyword evidence="5" id="KW-0472">Membrane</keyword>
<evidence type="ECO:0000256" key="2">
    <source>
        <dbReference type="ARBA" id="ARBA00009477"/>
    </source>
</evidence>
<dbReference type="NCBIfam" id="TIGR01730">
    <property type="entry name" value="RND_mfp"/>
    <property type="match status" value="1"/>
</dbReference>
<comment type="subcellular location">
    <subcellularLocation>
        <location evidence="1">Cell envelope</location>
    </subcellularLocation>
</comment>
<reference evidence="6 7" key="1">
    <citation type="journal article" date="2016" name="Nat. Commun.">
        <title>Thousands of microbial genomes shed light on interconnected biogeochemical processes in an aquifer system.</title>
        <authorList>
            <person name="Anantharaman K."/>
            <person name="Brown C.T."/>
            <person name="Hug L.A."/>
            <person name="Sharon I."/>
            <person name="Castelle C.J."/>
            <person name="Probst A.J."/>
            <person name="Thomas B.C."/>
            <person name="Singh A."/>
            <person name="Wilkins M.J."/>
            <person name="Karaoz U."/>
            <person name="Brodie E.L."/>
            <person name="Williams K.H."/>
            <person name="Hubbard S.S."/>
            <person name="Banfield J.F."/>
        </authorList>
    </citation>
    <scope>NUCLEOTIDE SEQUENCE [LARGE SCALE GENOMIC DNA]</scope>
</reference>
<comment type="caution">
    <text evidence="6">The sequence shown here is derived from an EMBL/GenBank/DDBJ whole genome shotgun (WGS) entry which is preliminary data.</text>
</comment>
<dbReference type="InterPro" id="IPR050465">
    <property type="entry name" value="UPF0194_transport"/>
</dbReference>
<dbReference type="EMBL" id="MFIQ01000020">
    <property type="protein sequence ID" value="OGF93383.1"/>
    <property type="molecule type" value="Genomic_DNA"/>
</dbReference>
<dbReference type="GO" id="GO:0022857">
    <property type="term" value="F:transmembrane transporter activity"/>
    <property type="evidence" value="ECO:0007669"/>
    <property type="project" value="InterPro"/>
</dbReference>
<sequence length="506" mass="55103">MNYLRKLFVRPYLYYTISLLVLILGAWFYFGSSGKSELETITVKRGELIQEVSVTGKVKPAESVSLGFDRGGRITRAPIKVGDRVVAGQTLVEIYNADLLSELREAEASLKSEEAKLADLKEGARPEDLAIAEAKVQEARQSLSDYIQDSYTKADDAIHNKVDQFFSNPRSTSPQVNFSTFSQLEADLESGRVVVENKFIAWNASLLKMNSEANMYVFSAEALDSLKFIKSYLDTVAIAINSLEPSPSLTQTQINSYRADVSTARTNVNTAINNVSGAASSLKIAESELSKDLAGSTEQEILVQEASVEKARASVNNTRAQISKTVITSPIKGVVTKQDAKVGEIVSASSPVVSVISDASFQVEANLPEADVSKVKVNDLAKLTLDAYGNDVVFEAKVIAIDPAETVIEGVSTYKITFEFQREDERIKSGLTANIDILAEKKEGVIAIPQRAVSTENGAKIVRVEREDGRVDEIKVELGLFGSDGRVEILSGLEEGMKVIISHEVN</sequence>
<feature type="transmembrane region" description="Helical" evidence="5">
    <location>
        <begin position="12"/>
        <end position="30"/>
    </location>
</feature>
<accession>A0A1F5XZR5</accession>
<dbReference type="Gene3D" id="1.10.287.470">
    <property type="entry name" value="Helix hairpin bin"/>
    <property type="match status" value="1"/>
</dbReference>
<proteinExistence type="inferred from homology"/>
<evidence type="ECO:0000313" key="6">
    <source>
        <dbReference type="EMBL" id="OGF93383.1"/>
    </source>
</evidence>